<feature type="region of interest" description="Disordered" evidence="1">
    <location>
        <begin position="23"/>
        <end position="54"/>
    </location>
</feature>
<evidence type="ECO:0000256" key="2">
    <source>
        <dbReference type="SAM" id="SignalP"/>
    </source>
</evidence>
<gene>
    <name evidence="3" type="ORF">DVZ84_28720</name>
</gene>
<name>A0A369V599_9ACTN</name>
<dbReference type="OrthoDB" id="4285408at2"/>
<dbReference type="PROSITE" id="PS51257">
    <property type="entry name" value="PROKAR_LIPOPROTEIN"/>
    <property type="match status" value="1"/>
</dbReference>
<evidence type="ECO:0000313" key="3">
    <source>
        <dbReference type="EMBL" id="RDD85729.1"/>
    </source>
</evidence>
<protein>
    <recommendedName>
        <fullName evidence="5">DUF4352 domain-containing protein</fullName>
    </recommendedName>
</protein>
<accession>A0A369V599</accession>
<evidence type="ECO:0000313" key="4">
    <source>
        <dbReference type="Proteomes" id="UP000253742"/>
    </source>
</evidence>
<reference evidence="3 4" key="1">
    <citation type="submission" date="2018-07" db="EMBL/GenBank/DDBJ databases">
        <title>Genome guided investigation of antibiotics producing actinomycetales strain isolated from a Macau mangrove ecosystem.</title>
        <authorList>
            <person name="Hu D."/>
        </authorList>
    </citation>
    <scope>NUCLEOTIDE SEQUENCE [LARGE SCALE GENOMIC DNA]</scope>
    <source>
        <strain evidence="3 4">2297</strain>
    </source>
</reference>
<feature type="compositionally biased region" description="Low complexity" evidence="1">
    <location>
        <begin position="33"/>
        <end position="52"/>
    </location>
</feature>
<comment type="caution">
    <text evidence="3">The sequence shown here is derived from an EMBL/GenBank/DDBJ whole genome shotgun (WGS) entry which is preliminary data.</text>
</comment>
<dbReference type="AlphaFoldDB" id="A0A369V599"/>
<proteinExistence type="predicted"/>
<evidence type="ECO:0000256" key="1">
    <source>
        <dbReference type="SAM" id="MobiDB-lite"/>
    </source>
</evidence>
<dbReference type="Proteomes" id="UP000253742">
    <property type="component" value="Unassembled WGS sequence"/>
</dbReference>
<dbReference type="EMBL" id="QQBH01000024">
    <property type="protein sequence ID" value="RDD85729.1"/>
    <property type="molecule type" value="Genomic_DNA"/>
</dbReference>
<keyword evidence="2" id="KW-0732">Signal</keyword>
<feature type="chain" id="PRO_5038590211" description="DUF4352 domain-containing protein" evidence="2">
    <location>
        <begin position="22"/>
        <end position="152"/>
    </location>
</feature>
<feature type="signal peptide" evidence="2">
    <location>
        <begin position="1"/>
        <end position="21"/>
    </location>
</feature>
<sequence>MRRLGLAAAAVLMAGALVSCGGTENTASEDGKSGSTSESASAAESSKAPAASGDVKITKAGVEDHQVWGDGAYVVHYEITNTGADAANYFAEIRLVDKDGDHLGQTGVTADRLGPGKFSTGDIGVLEAEIQNGKLSDIVAAKVGTVDRTKPE</sequence>
<evidence type="ECO:0008006" key="5">
    <source>
        <dbReference type="Google" id="ProtNLM"/>
    </source>
</evidence>
<organism evidence="3 4">
    <name type="scientific">Streptomyces parvulus</name>
    <dbReference type="NCBI Taxonomy" id="146923"/>
    <lineage>
        <taxon>Bacteria</taxon>
        <taxon>Bacillati</taxon>
        <taxon>Actinomycetota</taxon>
        <taxon>Actinomycetes</taxon>
        <taxon>Kitasatosporales</taxon>
        <taxon>Streptomycetaceae</taxon>
        <taxon>Streptomyces</taxon>
    </lineage>
</organism>